<dbReference type="STRING" id="1798.AWC30_03030"/>
<dbReference type="OrthoDB" id="7888869at2"/>
<dbReference type="EMBL" id="LQPZ01000008">
    <property type="protein sequence ID" value="ORX07910.1"/>
    <property type="molecule type" value="Genomic_DNA"/>
</dbReference>
<evidence type="ECO:0000313" key="2">
    <source>
        <dbReference type="EMBL" id="ORX07910.1"/>
    </source>
</evidence>
<dbReference type="Gene3D" id="3.90.76.10">
    <property type="entry name" value="Dipeptide-binding Protein, Domain 1"/>
    <property type="match status" value="1"/>
</dbReference>
<comment type="caution">
    <text evidence="2">The sequence shown here is derived from an EMBL/GenBank/DDBJ whole genome shotgun (WGS) entry which is preliminary data.</text>
</comment>
<proteinExistence type="predicted"/>
<feature type="domain" description="Solute-binding protein family 5" evidence="1">
    <location>
        <begin position="103"/>
        <end position="455"/>
    </location>
</feature>
<dbReference type="Gene3D" id="3.40.190.10">
    <property type="entry name" value="Periplasmic binding protein-like II"/>
    <property type="match status" value="1"/>
</dbReference>
<accession>A0A1X2EPK6</accession>
<dbReference type="GO" id="GO:1904680">
    <property type="term" value="F:peptide transmembrane transporter activity"/>
    <property type="evidence" value="ECO:0007669"/>
    <property type="project" value="TreeGrafter"/>
</dbReference>
<dbReference type="AlphaFoldDB" id="A0A1X2EPK6"/>
<sequence>MGVHRRRVLIAAAICLLAGPLGLTGCWGGRADRLEYVVDGALVSYNTNTVVGAASAGAQAFARTFTGFGYHGPNGQVVADNDFGTVAVVGRAPLVLDYEIAGEAVYSDDTPVTCDDMVLTWAAQSGRFPAFDAANRAGYADIVGVDCQPGEKKARVSFGADRNFVDYNELFTATALMPAHVIADDLGVDRGEMTMALNGPDSPLVEQVAQSWNTIWDLHPDLDLTKFPSSGPYRIDGVDDDGAVLLVANDRWWKAPPATGKVRVSPQGADIQDLVDDGDVDVVDVATGSSGLLVAPDGYQKLETPADGIEQLIFAAGGPLADVHARRALALCTPRDVIAANAGVPVANARLYTAFDDAFSGVEAASEAGEFTPANPDAARAELGDTPLTVRIGYRGPDARLAAAVGEITRACAPAGIDVVAVAEPEVGPQTLRDGGIDVLLASLGGATGSGSTGSAAMDSYSLHAGNGNNLSGYANGKVDFIIGALAVTTSPTERVRLLADAAPVLWADMPTLPLYRQQRTVLTPQKMYGVLANPTRWGAGWNMDRWALSR</sequence>
<gene>
    <name evidence="2" type="ORF">AWC30_03030</name>
</gene>
<dbReference type="SUPFAM" id="SSF53850">
    <property type="entry name" value="Periplasmic binding protein-like II"/>
    <property type="match status" value="1"/>
</dbReference>
<evidence type="ECO:0000259" key="1">
    <source>
        <dbReference type="Pfam" id="PF00496"/>
    </source>
</evidence>
<dbReference type="InterPro" id="IPR000914">
    <property type="entry name" value="SBP_5_dom"/>
</dbReference>
<name>A0A1X2EPK6_9MYCO</name>
<dbReference type="GO" id="GO:0015833">
    <property type="term" value="P:peptide transport"/>
    <property type="evidence" value="ECO:0007669"/>
    <property type="project" value="TreeGrafter"/>
</dbReference>
<reference evidence="2 3" key="1">
    <citation type="submission" date="2016-01" db="EMBL/GenBank/DDBJ databases">
        <title>The new phylogeny of the genus Mycobacterium.</title>
        <authorList>
            <person name="Tarcisio F."/>
            <person name="Conor M."/>
            <person name="Antonella G."/>
            <person name="Elisabetta G."/>
            <person name="Giulia F.S."/>
            <person name="Sara T."/>
            <person name="Anna F."/>
            <person name="Clotilde B."/>
            <person name="Roberto B."/>
            <person name="Veronica D.S."/>
            <person name="Fabio R."/>
            <person name="Monica P."/>
            <person name="Olivier J."/>
            <person name="Enrico T."/>
            <person name="Nicola S."/>
        </authorList>
    </citation>
    <scope>NUCLEOTIDE SEQUENCE [LARGE SCALE GENOMIC DNA]</scope>
    <source>
        <strain evidence="2 3">DSM 44153</strain>
    </source>
</reference>
<dbReference type="Pfam" id="PF00496">
    <property type="entry name" value="SBP_bac_5"/>
    <property type="match status" value="1"/>
</dbReference>
<evidence type="ECO:0000313" key="3">
    <source>
        <dbReference type="Proteomes" id="UP000193090"/>
    </source>
</evidence>
<keyword evidence="3" id="KW-1185">Reference proteome</keyword>
<dbReference type="PANTHER" id="PTHR30290:SF65">
    <property type="entry name" value="MONOACYL PHOSPHATIDYLINOSITOL TETRAMANNOSIDE-BINDING PROTEIN LPQW-RELATED"/>
    <property type="match status" value="1"/>
</dbReference>
<organism evidence="2 3">
    <name type="scientific">Mycolicibacillus trivialis</name>
    <dbReference type="NCBI Taxonomy" id="1798"/>
    <lineage>
        <taxon>Bacteria</taxon>
        <taxon>Bacillati</taxon>
        <taxon>Actinomycetota</taxon>
        <taxon>Actinomycetes</taxon>
        <taxon>Mycobacteriales</taxon>
        <taxon>Mycobacteriaceae</taxon>
        <taxon>Mycolicibacillus</taxon>
    </lineage>
</organism>
<dbReference type="InterPro" id="IPR039424">
    <property type="entry name" value="SBP_5"/>
</dbReference>
<protein>
    <recommendedName>
        <fullName evidence="1">Solute-binding protein family 5 domain-containing protein</fullName>
    </recommendedName>
</protein>
<dbReference type="Proteomes" id="UP000193090">
    <property type="component" value="Unassembled WGS sequence"/>
</dbReference>
<dbReference type="Gene3D" id="3.10.105.10">
    <property type="entry name" value="Dipeptide-binding Protein, Domain 3"/>
    <property type="match status" value="1"/>
</dbReference>
<dbReference type="PANTHER" id="PTHR30290">
    <property type="entry name" value="PERIPLASMIC BINDING COMPONENT OF ABC TRANSPORTER"/>
    <property type="match status" value="1"/>
</dbReference>
<dbReference type="RefSeq" id="WP_085107988.1">
    <property type="nucleotide sequence ID" value="NZ_JACKSN010000122.1"/>
</dbReference>
<dbReference type="PROSITE" id="PS51257">
    <property type="entry name" value="PROKAR_LIPOPROTEIN"/>
    <property type="match status" value="1"/>
</dbReference>